<dbReference type="Proteomes" id="UP000612893">
    <property type="component" value="Unassembled WGS sequence"/>
</dbReference>
<dbReference type="AlphaFoldDB" id="A0A934K4K8"/>
<reference evidence="1" key="1">
    <citation type="submission" date="2020-10" db="EMBL/GenBank/DDBJ databases">
        <title>Ca. Dormibacterota MAGs.</title>
        <authorList>
            <person name="Montgomery K."/>
        </authorList>
    </citation>
    <scope>NUCLEOTIDE SEQUENCE [LARGE SCALE GENOMIC DNA]</scope>
    <source>
        <strain evidence="1">SC8812_S17_10</strain>
    </source>
</reference>
<organism evidence="1 2">
    <name type="scientific">Candidatus Nephthysia bennettiae</name>
    <dbReference type="NCBI Taxonomy" id="3127016"/>
    <lineage>
        <taxon>Bacteria</taxon>
        <taxon>Bacillati</taxon>
        <taxon>Candidatus Dormiibacterota</taxon>
        <taxon>Candidatus Dormibacteria</taxon>
        <taxon>Candidatus Dormibacterales</taxon>
        <taxon>Candidatus Dormibacteraceae</taxon>
        <taxon>Candidatus Nephthysia</taxon>
    </lineage>
</organism>
<accession>A0A934K4K8</accession>
<evidence type="ECO:0000313" key="1">
    <source>
        <dbReference type="EMBL" id="MBJ7597242.1"/>
    </source>
</evidence>
<gene>
    <name evidence="1" type="ORF">JF922_04035</name>
</gene>
<dbReference type="EMBL" id="JAEKNR010000048">
    <property type="protein sequence ID" value="MBJ7597242.1"/>
    <property type="molecule type" value="Genomic_DNA"/>
</dbReference>
<sequence length="79" mass="8874">MIYWPAVVSGLQRRRWAAQLEKSAPPRLTVAAAADLLRLDRGQFLAFLRGRLGLTVGLTSEMARETLVDRLRRASPAER</sequence>
<proteinExistence type="predicted"/>
<comment type="caution">
    <text evidence="1">The sequence shown here is derived from an EMBL/GenBank/DDBJ whole genome shotgun (WGS) entry which is preliminary data.</text>
</comment>
<dbReference type="RefSeq" id="WP_338199315.1">
    <property type="nucleotide sequence ID" value="NZ_JAEKNR010000048.1"/>
</dbReference>
<name>A0A934K4K8_9BACT</name>
<protein>
    <recommendedName>
        <fullName evidence="3">HTH araC/xylS-type domain-containing protein</fullName>
    </recommendedName>
</protein>
<keyword evidence="2" id="KW-1185">Reference proteome</keyword>
<evidence type="ECO:0008006" key="3">
    <source>
        <dbReference type="Google" id="ProtNLM"/>
    </source>
</evidence>
<evidence type="ECO:0000313" key="2">
    <source>
        <dbReference type="Proteomes" id="UP000612893"/>
    </source>
</evidence>